<dbReference type="InterPro" id="IPR036397">
    <property type="entry name" value="RNaseH_sf"/>
</dbReference>
<comment type="caution">
    <text evidence="3">The sequence shown here is derived from an EMBL/GenBank/DDBJ whole genome shotgun (WGS) entry which is preliminary data.</text>
</comment>
<dbReference type="PANTHER" id="PTHR47074">
    <property type="entry name" value="BNAC02G40300D PROTEIN"/>
    <property type="match status" value="1"/>
</dbReference>
<dbReference type="Proteomes" id="UP000607653">
    <property type="component" value="Unassembled WGS sequence"/>
</dbReference>
<dbReference type="GO" id="GO:0004523">
    <property type="term" value="F:RNA-DNA hybrid ribonuclease activity"/>
    <property type="evidence" value="ECO:0007669"/>
    <property type="project" value="InterPro"/>
</dbReference>
<organism evidence="3 4">
    <name type="scientific">Nelumbo nucifera</name>
    <name type="common">Sacred lotus</name>
    <dbReference type="NCBI Taxonomy" id="4432"/>
    <lineage>
        <taxon>Eukaryota</taxon>
        <taxon>Viridiplantae</taxon>
        <taxon>Streptophyta</taxon>
        <taxon>Embryophyta</taxon>
        <taxon>Tracheophyta</taxon>
        <taxon>Spermatophyta</taxon>
        <taxon>Magnoliopsida</taxon>
        <taxon>Proteales</taxon>
        <taxon>Nelumbonaceae</taxon>
        <taxon>Nelumbo</taxon>
    </lineage>
</organism>
<evidence type="ECO:0000256" key="1">
    <source>
        <dbReference type="SAM" id="SignalP"/>
    </source>
</evidence>
<dbReference type="SUPFAM" id="SSF53098">
    <property type="entry name" value="Ribonuclease H-like"/>
    <property type="match status" value="1"/>
</dbReference>
<reference evidence="3 4" key="1">
    <citation type="journal article" date="2020" name="Mol. Biol. Evol.">
        <title>Distinct Expression and Methylation Patterns for Genes with Different Fates following a Single Whole-Genome Duplication in Flowering Plants.</title>
        <authorList>
            <person name="Shi T."/>
            <person name="Rahmani R.S."/>
            <person name="Gugger P.F."/>
            <person name="Wang M."/>
            <person name="Li H."/>
            <person name="Zhang Y."/>
            <person name="Li Z."/>
            <person name="Wang Q."/>
            <person name="Van de Peer Y."/>
            <person name="Marchal K."/>
            <person name="Chen J."/>
        </authorList>
    </citation>
    <scope>NUCLEOTIDE SEQUENCE [LARGE SCALE GENOMIC DNA]</scope>
    <source>
        <tissue evidence="3">Leaf</tissue>
    </source>
</reference>
<protein>
    <recommendedName>
        <fullName evidence="2">RNase H type-1 domain-containing protein</fullName>
    </recommendedName>
</protein>
<dbReference type="Pfam" id="PF13456">
    <property type="entry name" value="RVT_3"/>
    <property type="match status" value="1"/>
</dbReference>
<dbReference type="InterPro" id="IPR002156">
    <property type="entry name" value="RNaseH_domain"/>
</dbReference>
<name>A0A822YJ29_NELNU</name>
<dbReference type="AlphaFoldDB" id="A0A822YJ29"/>
<dbReference type="PANTHER" id="PTHR47074:SF11">
    <property type="entry name" value="REVERSE TRANSCRIPTASE-LIKE PROTEIN"/>
    <property type="match status" value="1"/>
</dbReference>
<sequence>MAEAMALWLGCMEALVFGRVKMIFASDLLEVVNDIRAAINPTALACFSPLNAFWQDIKIFVASFETVCFQHVPRSCNSLADLLAKCALQELGLTPPLFSSLME</sequence>
<evidence type="ECO:0000313" key="4">
    <source>
        <dbReference type="Proteomes" id="UP000607653"/>
    </source>
</evidence>
<gene>
    <name evidence="3" type="ORF">HUJ06_030856</name>
</gene>
<dbReference type="InterPro" id="IPR052929">
    <property type="entry name" value="RNase_H-like_EbsB-rel"/>
</dbReference>
<accession>A0A822YJ29</accession>
<proteinExistence type="predicted"/>
<evidence type="ECO:0000259" key="2">
    <source>
        <dbReference type="Pfam" id="PF13456"/>
    </source>
</evidence>
<feature type="chain" id="PRO_5032427019" description="RNase H type-1 domain-containing protein" evidence="1">
    <location>
        <begin position="19"/>
        <end position="103"/>
    </location>
</feature>
<evidence type="ECO:0000313" key="3">
    <source>
        <dbReference type="EMBL" id="DAD29388.1"/>
    </source>
</evidence>
<dbReference type="EMBL" id="DUZY01000002">
    <property type="protein sequence ID" value="DAD29388.1"/>
    <property type="molecule type" value="Genomic_DNA"/>
</dbReference>
<feature type="signal peptide" evidence="1">
    <location>
        <begin position="1"/>
        <end position="18"/>
    </location>
</feature>
<dbReference type="Gene3D" id="3.30.420.10">
    <property type="entry name" value="Ribonuclease H-like superfamily/Ribonuclease H"/>
    <property type="match status" value="1"/>
</dbReference>
<keyword evidence="1" id="KW-0732">Signal</keyword>
<dbReference type="CDD" id="cd06222">
    <property type="entry name" value="RNase_H_like"/>
    <property type="match status" value="1"/>
</dbReference>
<dbReference type="GO" id="GO:0003676">
    <property type="term" value="F:nucleic acid binding"/>
    <property type="evidence" value="ECO:0007669"/>
    <property type="project" value="InterPro"/>
</dbReference>
<feature type="domain" description="RNase H type-1" evidence="2">
    <location>
        <begin position="1"/>
        <end position="86"/>
    </location>
</feature>
<dbReference type="InterPro" id="IPR012337">
    <property type="entry name" value="RNaseH-like_sf"/>
</dbReference>
<keyword evidence="4" id="KW-1185">Reference proteome</keyword>
<dbReference type="InterPro" id="IPR044730">
    <property type="entry name" value="RNase_H-like_dom_plant"/>
</dbReference>